<sequence length="196" mass="21814">MGKKSRIAAAAAAGRNSRLIENLKTVNANLAKEAAQSLKRMEKLKFHLASMAADRDICDGLERDVLTLVLSSNLGEAAERKTVEMTAATERERNLSTKIESAVAELNAAEMRLLSLVTEKDAKNKELEDLKESLQSMEEQASERGKPWKKWLHSAAATATLLATAARHLLLQWIVHQTKEFVSDIRFFFFLDFGAN</sequence>
<keyword evidence="3" id="KW-1185">Reference proteome</keyword>
<reference evidence="2 3" key="1">
    <citation type="journal article" date="2021" name="Hortic Res">
        <title>Chromosome-scale assembly of the Dendrobium chrysotoxum genome enhances the understanding of orchid evolution.</title>
        <authorList>
            <person name="Zhang Y."/>
            <person name="Zhang G.Q."/>
            <person name="Zhang D."/>
            <person name="Liu X.D."/>
            <person name="Xu X.Y."/>
            <person name="Sun W.H."/>
            <person name="Yu X."/>
            <person name="Zhu X."/>
            <person name="Wang Z.W."/>
            <person name="Zhao X."/>
            <person name="Zhong W.Y."/>
            <person name="Chen H."/>
            <person name="Yin W.L."/>
            <person name="Huang T."/>
            <person name="Niu S.C."/>
            <person name="Liu Z.J."/>
        </authorList>
    </citation>
    <scope>NUCLEOTIDE SEQUENCE [LARGE SCALE GENOMIC DNA]</scope>
    <source>
        <strain evidence="2">Lindl</strain>
    </source>
</reference>
<proteinExistence type="predicted"/>
<gene>
    <name evidence="2" type="ORF">IEQ34_001344</name>
</gene>
<evidence type="ECO:0000313" key="2">
    <source>
        <dbReference type="EMBL" id="KAH0469786.1"/>
    </source>
</evidence>
<dbReference type="Proteomes" id="UP000775213">
    <property type="component" value="Unassembled WGS sequence"/>
</dbReference>
<organism evidence="2 3">
    <name type="scientific">Dendrobium chrysotoxum</name>
    <name type="common">Orchid</name>
    <dbReference type="NCBI Taxonomy" id="161865"/>
    <lineage>
        <taxon>Eukaryota</taxon>
        <taxon>Viridiplantae</taxon>
        <taxon>Streptophyta</taxon>
        <taxon>Embryophyta</taxon>
        <taxon>Tracheophyta</taxon>
        <taxon>Spermatophyta</taxon>
        <taxon>Magnoliopsida</taxon>
        <taxon>Liliopsida</taxon>
        <taxon>Asparagales</taxon>
        <taxon>Orchidaceae</taxon>
        <taxon>Epidendroideae</taxon>
        <taxon>Malaxideae</taxon>
        <taxon>Dendrobiinae</taxon>
        <taxon>Dendrobium</taxon>
    </lineage>
</organism>
<evidence type="ECO:0000313" key="3">
    <source>
        <dbReference type="Proteomes" id="UP000775213"/>
    </source>
</evidence>
<protein>
    <submittedName>
        <fullName evidence="2">Uncharacterized protein</fullName>
    </submittedName>
</protein>
<dbReference type="EMBL" id="JAGFBR010000002">
    <property type="protein sequence ID" value="KAH0469786.1"/>
    <property type="molecule type" value="Genomic_DNA"/>
</dbReference>
<comment type="caution">
    <text evidence="2">The sequence shown here is derived from an EMBL/GenBank/DDBJ whole genome shotgun (WGS) entry which is preliminary data.</text>
</comment>
<dbReference type="AlphaFoldDB" id="A0AAV7HL10"/>
<keyword evidence="1" id="KW-0175">Coiled coil</keyword>
<name>A0AAV7HL10_DENCH</name>
<feature type="coiled-coil region" evidence="1">
    <location>
        <begin position="92"/>
        <end position="144"/>
    </location>
</feature>
<evidence type="ECO:0000256" key="1">
    <source>
        <dbReference type="SAM" id="Coils"/>
    </source>
</evidence>
<accession>A0AAV7HL10</accession>